<organism evidence="5">
    <name type="scientific">mine drainage metagenome</name>
    <dbReference type="NCBI Taxonomy" id="410659"/>
    <lineage>
        <taxon>unclassified sequences</taxon>
        <taxon>metagenomes</taxon>
        <taxon>ecological metagenomes</taxon>
    </lineage>
</organism>
<dbReference type="Pfam" id="PF06888">
    <property type="entry name" value="Put_Phosphatase"/>
    <property type="match status" value="1"/>
</dbReference>
<dbReference type="AlphaFoldDB" id="A0A1J5QE71"/>
<keyword evidence="3 5" id="KW-0378">Hydrolase</keyword>
<sequence>MLFVIDFDGTLSVRDTVDAMLERFAGPEWEAVEQEWLDGHITAVQCMQKQLRMVKSDHLSLENFFRSIQLDASFLPFYKHVSQFSKVAIVSDGLDHAIKVAMKNAALPDLPVYANRLHFVPDGIDISWPHMSPTCNAGNGVCKCAVARDLSNGDKRVVLVGDGKSDACLAREADVVFAKGSLIKYCEQNDIPHIKFQTFADVLARVRTWPQEAPQRRAALSA</sequence>
<dbReference type="PANTHER" id="PTHR43344:SF21">
    <property type="entry name" value="POLYOL PHOSPHATE PHOSPHATASE PYP1"/>
    <property type="match status" value="1"/>
</dbReference>
<dbReference type="GO" id="GO:0043716">
    <property type="term" value="F:2-hydroxy-3-keto-5-methylthiopentenyl-1-phosphate phosphatase activity"/>
    <property type="evidence" value="ECO:0007669"/>
    <property type="project" value="UniProtKB-EC"/>
</dbReference>
<protein>
    <submittedName>
        <fullName evidence="5">2-hydroxy-3-keto-5-methylthiopentenyl-1-phosphate phosphatase</fullName>
        <ecNumber evidence="5">3.1.3.87</ecNumber>
    </submittedName>
</protein>
<dbReference type="SUPFAM" id="SSF56784">
    <property type="entry name" value="HAD-like"/>
    <property type="match status" value="1"/>
</dbReference>
<evidence type="ECO:0000256" key="3">
    <source>
        <dbReference type="ARBA" id="ARBA00022801"/>
    </source>
</evidence>
<comment type="cofactor">
    <cofactor evidence="1">
        <name>Mg(2+)</name>
        <dbReference type="ChEBI" id="CHEBI:18420"/>
    </cofactor>
</comment>
<dbReference type="GO" id="GO:0036424">
    <property type="term" value="F:L-phosphoserine phosphatase activity"/>
    <property type="evidence" value="ECO:0007669"/>
    <property type="project" value="TreeGrafter"/>
</dbReference>
<dbReference type="PANTHER" id="PTHR43344">
    <property type="entry name" value="PHOSPHOSERINE PHOSPHATASE"/>
    <property type="match status" value="1"/>
</dbReference>
<dbReference type="InterPro" id="IPR023214">
    <property type="entry name" value="HAD_sf"/>
</dbReference>
<dbReference type="InterPro" id="IPR006384">
    <property type="entry name" value="HAD_hydro_PyrdxlP_Pase-like"/>
</dbReference>
<dbReference type="GO" id="GO:0000287">
    <property type="term" value="F:magnesium ion binding"/>
    <property type="evidence" value="ECO:0007669"/>
    <property type="project" value="TreeGrafter"/>
</dbReference>
<dbReference type="EC" id="3.1.3.87" evidence="5"/>
<reference evidence="5" key="1">
    <citation type="submission" date="2016-10" db="EMBL/GenBank/DDBJ databases">
        <title>Sequence of Gallionella enrichment culture.</title>
        <authorList>
            <person name="Poehlein A."/>
            <person name="Muehling M."/>
            <person name="Daniel R."/>
        </authorList>
    </citation>
    <scope>NUCLEOTIDE SEQUENCE</scope>
</reference>
<dbReference type="GO" id="GO:0006564">
    <property type="term" value="P:L-serine biosynthetic process"/>
    <property type="evidence" value="ECO:0007669"/>
    <property type="project" value="TreeGrafter"/>
</dbReference>
<comment type="caution">
    <text evidence="5">The sequence shown here is derived from an EMBL/GenBank/DDBJ whole genome shotgun (WGS) entry which is preliminary data.</text>
</comment>
<name>A0A1J5QE71_9ZZZZ</name>
<evidence type="ECO:0000256" key="1">
    <source>
        <dbReference type="ARBA" id="ARBA00001946"/>
    </source>
</evidence>
<dbReference type="NCBIfam" id="TIGR01488">
    <property type="entry name" value="HAD-SF-IB"/>
    <property type="match status" value="1"/>
</dbReference>
<dbReference type="EMBL" id="MLJW01000872">
    <property type="protein sequence ID" value="OIQ81857.1"/>
    <property type="molecule type" value="Genomic_DNA"/>
</dbReference>
<keyword evidence="4" id="KW-0460">Magnesium</keyword>
<proteinExistence type="predicted"/>
<evidence type="ECO:0000256" key="4">
    <source>
        <dbReference type="ARBA" id="ARBA00022842"/>
    </source>
</evidence>
<accession>A0A1J5QE71</accession>
<evidence type="ECO:0000313" key="5">
    <source>
        <dbReference type="EMBL" id="OIQ81857.1"/>
    </source>
</evidence>
<dbReference type="NCBIfam" id="TIGR01489">
    <property type="entry name" value="DKMTPPase-SF"/>
    <property type="match status" value="1"/>
</dbReference>
<dbReference type="GO" id="GO:0005737">
    <property type="term" value="C:cytoplasm"/>
    <property type="evidence" value="ECO:0007669"/>
    <property type="project" value="TreeGrafter"/>
</dbReference>
<dbReference type="Gene3D" id="3.40.50.1000">
    <property type="entry name" value="HAD superfamily/HAD-like"/>
    <property type="match status" value="1"/>
</dbReference>
<gene>
    <name evidence="5" type="primary">mtnX_4</name>
    <name evidence="5" type="ORF">GALL_363700</name>
</gene>
<dbReference type="InterPro" id="IPR050582">
    <property type="entry name" value="HAD-like_SerB"/>
</dbReference>
<keyword evidence="2" id="KW-0479">Metal-binding</keyword>
<evidence type="ECO:0000256" key="2">
    <source>
        <dbReference type="ARBA" id="ARBA00022723"/>
    </source>
</evidence>
<dbReference type="InterPro" id="IPR016965">
    <property type="entry name" value="Pase_PHOSPHO-typ"/>
</dbReference>
<dbReference type="InterPro" id="IPR036412">
    <property type="entry name" value="HAD-like_sf"/>
</dbReference>
<dbReference type="Gene3D" id="3.90.1470.20">
    <property type="match status" value="1"/>
</dbReference>